<organism evidence="4 5">
    <name type="scientific">Bacillus cereus</name>
    <dbReference type="NCBI Taxonomy" id="1396"/>
    <lineage>
        <taxon>Bacteria</taxon>
        <taxon>Bacillati</taxon>
        <taxon>Bacillota</taxon>
        <taxon>Bacilli</taxon>
        <taxon>Bacillales</taxon>
        <taxon>Bacillaceae</taxon>
        <taxon>Bacillus</taxon>
        <taxon>Bacillus cereus group</taxon>
    </lineage>
</organism>
<dbReference type="NCBIfam" id="TIGR01167">
    <property type="entry name" value="LPXTG_anchor"/>
    <property type="match status" value="1"/>
</dbReference>
<reference evidence="4 5" key="1">
    <citation type="submission" date="2017-09" db="EMBL/GenBank/DDBJ databases">
        <title>Large-scale bioinformatics analysis of Bacillus genomes uncovers conserved roles of natural products in bacterial physiology.</title>
        <authorList>
            <consortium name="Agbiome Team Llc"/>
            <person name="Bleich R.M."/>
            <person name="Grubbs K.J."/>
            <person name="Santa Maria K.C."/>
            <person name="Allen S.E."/>
            <person name="Farag S."/>
            <person name="Shank E.A."/>
            <person name="Bowers A."/>
        </authorList>
    </citation>
    <scope>NUCLEOTIDE SEQUENCE [LARGE SCALE GENOMIC DNA]</scope>
    <source>
        <strain evidence="4 5">AFS010695</strain>
    </source>
</reference>
<feature type="compositionally biased region" description="Basic and acidic residues" evidence="1">
    <location>
        <begin position="123"/>
        <end position="133"/>
    </location>
</feature>
<dbReference type="CDD" id="cd00222">
    <property type="entry name" value="CollagenBindB"/>
    <property type="match status" value="1"/>
</dbReference>
<comment type="caution">
    <text evidence="4">The sequence shown here is derived from an EMBL/GenBank/DDBJ whole genome shotgun (WGS) entry which is preliminary data.</text>
</comment>
<dbReference type="EMBL" id="NTWE01000005">
    <property type="protein sequence ID" value="PEW06757.1"/>
    <property type="molecule type" value="Genomic_DNA"/>
</dbReference>
<keyword evidence="2" id="KW-0472">Membrane</keyword>
<dbReference type="InterPro" id="IPR008454">
    <property type="entry name" value="Collagen-bd_Cna-like_B-typ_dom"/>
</dbReference>
<protein>
    <recommendedName>
        <fullName evidence="3">CNA-B domain-containing protein</fullName>
    </recommendedName>
</protein>
<dbReference type="AlphaFoldDB" id="A0A2A8Q1S4"/>
<evidence type="ECO:0000313" key="5">
    <source>
        <dbReference type="Proteomes" id="UP000220635"/>
    </source>
</evidence>
<dbReference type="Pfam" id="PF05738">
    <property type="entry name" value="Cna_B"/>
    <property type="match status" value="2"/>
</dbReference>
<feature type="transmembrane region" description="Helical" evidence="2">
    <location>
        <begin position="167"/>
        <end position="185"/>
    </location>
</feature>
<gene>
    <name evidence="4" type="ORF">CN425_01795</name>
</gene>
<dbReference type="SUPFAM" id="SSF49478">
    <property type="entry name" value="Cna protein B-type domain"/>
    <property type="match status" value="2"/>
</dbReference>
<accession>A0A2A8Q1S4</accession>
<keyword evidence="2" id="KW-1133">Transmembrane helix</keyword>
<evidence type="ECO:0000313" key="4">
    <source>
        <dbReference type="EMBL" id="PEW06757.1"/>
    </source>
</evidence>
<sequence>AAYDAEGNAYKYEVKEQPVDGYKSEVKGYDITNTKVGKTTVEGTKTWKDDNAKDRPEMIKVDLLQNGQVVATQEVSEATGWKYGFKDLAAYDAEGNAYKYEVKEQPVDGYKSEVKGYDITNTKIKENPKDPSVDPKNPSTDPKVPPTKENIKTSVWLPNTGGTSMEMISYIVGMLLVALGGFVFVRQRMR</sequence>
<dbReference type="OrthoDB" id="2942068at2"/>
<evidence type="ECO:0000256" key="1">
    <source>
        <dbReference type="SAM" id="MobiDB-lite"/>
    </source>
</evidence>
<dbReference type="Gene3D" id="2.60.40.1140">
    <property type="entry name" value="Collagen-binding surface protein Cna, B-type domain"/>
    <property type="match status" value="2"/>
</dbReference>
<dbReference type="RefSeq" id="WP_141530701.1">
    <property type="nucleotide sequence ID" value="NZ_NTWE01000005.1"/>
</dbReference>
<evidence type="ECO:0000259" key="3">
    <source>
        <dbReference type="Pfam" id="PF05738"/>
    </source>
</evidence>
<name>A0A2A8Q1S4_BACCE</name>
<keyword evidence="2" id="KW-0812">Transmembrane</keyword>
<feature type="region of interest" description="Disordered" evidence="1">
    <location>
        <begin position="122"/>
        <end position="150"/>
    </location>
</feature>
<proteinExistence type="predicted"/>
<dbReference type="Proteomes" id="UP000220635">
    <property type="component" value="Unassembled WGS sequence"/>
</dbReference>
<feature type="domain" description="CNA-B" evidence="3">
    <location>
        <begin position="41"/>
        <end position="122"/>
    </location>
</feature>
<feature type="non-terminal residue" evidence="4">
    <location>
        <position position="1"/>
    </location>
</feature>
<evidence type="ECO:0000256" key="2">
    <source>
        <dbReference type="SAM" id="Phobius"/>
    </source>
</evidence>
<feature type="domain" description="CNA-B" evidence="3">
    <location>
        <begin position="2"/>
        <end position="34"/>
    </location>
</feature>